<dbReference type="EMBL" id="KZ824642">
    <property type="protein sequence ID" value="RAK77473.1"/>
    <property type="molecule type" value="Genomic_DNA"/>
</dbReference>
<feature type="transmembrane region" description="Helical" evidence="1">
    <location>
        <begin position="225"/>
        <end position="242"/>
    </location>
</feature>
<keyword evidence="1" id="KW-1133">Transmembrane helix</keyword>
<feature type="transmembrane region" description="Helical" evidence="1">
    <location>
        <begin position="175"/>
        <end position="205"/>
    </location>
</feature>
<reference evidence="2 3" key="1">
    <citation type="submission" date="2018-02" db="EMBL/GenBank/DDBJ databases">
        <title>The genomes of Aspergillus section Nigri reveals drivers in fungal speciation.</title>
        <authorList>
            <consortium name="DOE Joint Genome Institute"/>
            <person name="Vesth T.C."/>
            <person name="Nybo J."/>
            <person name="Theobald S."/>
            <person name="Brandl J."/>
            <person name="Frisvad J.C."/>
            <person name="Nielsen K.F."/>
            <person name="Lyhne E.K."/>
            <person name="Kogle M.E."/>
            <person name="Kuo A."/>
            <person name="Riley R."/>
            <person name="Clum A."/>
            <person name="Nolan M."/>
            <person name="Lipzen A."/>
            <person name="Salamov A."/>
            <person name="Henrissat B."/>
            <person name="Wiebenga A."/>
            <person name="De vries R.P."/>
            <person name="Grigoriev I.V."/>
            <person name="Mortensen U.H."/>
            <person name="Andersen M.R."/>
            <person name="Baker S.E."/>
        </authorList>
    </citation>
    <scope>NUCLEOTIDE SEQUENCE [LARGE SCALE GENOMIC DNA]</scope>
    <source>
        <strain evidence="2 3">CBS 313.89</strain>
    </source>
</reference>
<dbReference type="RefSeq" id="XP_040801483.1">
    <property type="nucleotide sequence ID" value="XM_040946898.1"/>
</dbReference>
<evidence type="ECO:0000313" key="3">
    <source>
        <dbReference type="Proteomes" id="UP000249789"/>
    </source>
</evidence>
<evidence type="ECO:0008006" key="4">
    <source>
        <dbReference type="Google" id="ProtNLM"/>
    </source>
</evidence>
<evidence type="ECO:0000313" key="2">
    <source>
        <dbReference type="EMBL" id="RAK77473.1"/>
    </source>
</evidence>
<evidence type="ECO:0000256" key="1">
    <source>
        <dbReference type="SAM" id="Phobius"/>
    </source>
</evidence>
<gene>
    <name evidence="2" type="ORF">BO72DRAFT_468447</name>
</gene>
<sequence length="342" mass="37927">MFLNPILSMVLETVVVVSTLGFTPAQSALRPGALALLSLCVSHCLSTTLEYFVRTLWALLAGGYSVMLLFHFADVGLLTRWEFHGPSRVNKPTKSKRRGSRGMSGSTWAARIRYGIWACFNARCIGTPEQARNIPQPCYQDRESFLRGAFSFMILRYIGLDVLGSMSDPEIVIRVFSAAASGVGLVCSQGGFYNLCAFVSVFMRWGEPQDWPPFYGSLLEAYNPYAQIQVVFGTSALIHFLIDVSMGLSFSTSGAVQFFCTQAFDLMIEDLAVRVYVGLRGSSRSRLALRGERIVGFLWVGCFLAWSLPAYVYPMLYRSNRGLNESVVPVSIVGLMRRMILG</sequence>
<dbReference type="GeneID" id="63864231"/>
<organism evidence="2 3">
    <name type="scientific">Aspergillus fijiensis CBS 313.89</name>
    <dbReference type="NCBI Taxonomy" id="1448319"/>
    <lineage>
        <taxon>Eukaryota</taxon>
        <taxon>Fungi</taxon>
        <taxon>Dikarya</taxon>
        <taxon>Ascomycota</taxon>
        <taxon>Pezizomycotina</taxon>
        <taxon>Eurotiomycetes</taxon>
        <taxon>Eurotiomycetidae</taxon>
        <taxon>Eurotiales</taxon>
        <taxon>Aspergillaceae</taxon>
        <taxon>Aspergillus</taxon>
    </lineage>
</organism>
<keyword evidence="3" id="KW-1185">Reference proteome</keyword>
<dbReference type="Proteomes" id="UP000249789">
    <property type="component" value="Unassembled WGS sequence"/>
</dbReference>
<dbReference type="AlphaFoldDB" id="A0A8G1RRM7"/>
<protein>
    <recommendedName>
        <fullName evidence="4">Wax synthase domain-containing protein</fullName>
    </recommendedName>
</protein>
<name>A0A8G1RRM7_9EURO</name>
<accession>A0A8G1RRM7</accession>
<proteinExistence type="predicted"/>
<keyword evidence="1" id="KW-0812">Transmembrane</keyword>
<keyword evidence="1" id="KW-0472">Membrane</keyword>
<feature type="transmembrane region" description="Helical" evidence="1">
    <location>
        <begin position="55"/>
        <end position="78"/>
    </location>
</feature>
<feature type="transmembrane region" description="Helical" evidence="1">
    <location>
        <begin position="294"/>
        <end position="313"/>
    </location>
</feature>
<dbReference type="VEuPathDB" id="FungiDB:BO72DRAFT_468447"/>
<dbReference type="OrthoDB" id="1077582at2759"/>
<feature type="transmembrane region" description="Helical" evidence="1">
    <location>
        <begin position="6"/>
        <end position="25"/>
    </location>
</feature>